<reference evidence="9 10" key="1">
    <citation type="journal article" date="2015" name="Genome Biol. Evol.">
        <title>Phylogenomic analyses indicate that early fungi evolved digesting cell walls of algal ancestors of land plants.</title>
        <authorList>
            <person name="Chang Y."/>
            <person name="Wang S."/>
            <person name="Sekimoto S."/>
            <person name="Aerts A.L."/>
            <person name="Choi C."/>
            <person name="Clum A."/>
            <person name="LaButti K.M."/>
            <person name="Lindquist E.A."/>
            <person name="Yee Ngan C."/>
            <person name="Ohm R.A."/>
            <person name="Salamov A.A."/>
            <person name="Grigoriev I.V."/>
            <person name="Spatafora J.W."/>
            <person name="Berbee M.L."/>
        </authorList>
    </citation>
    <scope>NUCLEOTIDE SEQUENCE [LARGE SCALE GENOMIC DNA]</scope>
    <source>
        <strain evidence="9 10">NRRL 28638</strain>
    </source>
</reference>
<sequence>MKLLSALSSLFFALPLLAEDAPPNVSISSASFPKMALYNFEFDAGLTVGWVEPKENATINYRISVTNYPDFTPITGELKFDENATGDISESGVVQGAYYNGYTIPGVLLPSGVRREITLELLVEGKSVSSTKAVVNGMPGWCSLLPIIILLAIAMLSSMALFALVVGLFLSAMFINGFRPDIGFLRMLDHYLIEAVINPDNCKVIFFTWYLSGMIALIQKSGGAQGMAQSVTRFATTRLRGQVATFVAGCIIFFDDYASCLTVGANMNPVSDALYISREKLAFLVHATSSPPASIMPISSWIGFELSQISTQLKTLNIEGDAFSIFIETIPSRFYPLFMLLFIVYLMGSRRDFGPMLKAERRAFFEKRVVDDENEFHLGDGLDTTLDPRPGTPLRWYNAVIPIFVVIFATVAGLFVSGYYSLLKQYEAGDTTVVFGAPQLAGNGDPYGSLLYSSFGACIVCWIMYRIQRIMSFTEGVAIFVHGCKDIMESLLILCLAWSIGKAFTDLQAAKFIVSAIAGNLDPRALPTIVFILSCIISFTTGTSWGTMSIMFPLVIPLVNALAPKDHDLLVHTISSILTGAIFGDQCSPISGTSILSALSSKCPVREHVRTQLPYALLVSLTSVIFGYLPVSYGAFPHWAGLLIGSVFMIIMIFILGVPTESRVPDRIDWLLHKFFGRALPDQGHEEVESGNVVMPTPDNYELTNKAEKHI</sequence>
<feature type="transmembrane region" description="Helical" evidence="6">
    <location>
        <begin position="529"/>
        <end position="556"/>
    </location>
</feature>
<comment type="subcellular location">
    <subcellularLocation>
        <location evidence="1">Cell membrane</location>
        <topology evidence="1">Multi-pass membrane protein</topology>
    </subcellularLocation>
</comment>
<feature type="transmembrane region" description="Helical" evidence="6">
    <location>
        <begin position="322"/>
        <end position="348"/>
    </location>
</feature>
<accession>A0A137P5G4</accession>
<dbReference type="OrthoDB" id="5593520at2759"/>
<keyword evidence="5 6" id="KW-0472">Membrane</keyword>
<evidence type="ECO:0000313" key="9">
    <source>
        <dbReference type="EMBL" id="KXN70243.1"/>
    </source>
</evidence>
<evidence type="ECO:0000256" key="4">
    <source>
        <dbReference type="ARBA" id="ARBA00022989"/>
    </source>
</evidence>
<evidence type="ECO:0000256" key="2">
    <source>
        <dbReference type="ARBA" id="ARBA00022475"/>
    </source>
</evidence>
<evidence type="ECO:0000256" key="3">
    <source>
        <dbReference type="ARBA" id="ARBA00022692"/>
    </source>
</evidence>
<proteinExistence type="predicted"/>
<evidence type="ECO:0000256" key="1">
    <source>
        <dbReference type="ARBA" id="ARBA00004651"/>
    </source>
</evidence>
<dbReference type="GO" id="GO:0005886">
    <property type="term" value="C:plasma membrane"/>
    <property type="evidence" value="ECO:0007669"/>
    <property type="project" value="UniProtKB-SubCell"/>
</dbReference>
<feature type="domain" description="Na+/H+ antiporter NhaC-like C-terminal" evidence="8">
    <location>
        <begin position="295"/>
        <end position="628"/>
    </location>
</feature>
<dbReference type="AlphaFoldDB" id="A0A137P5G4"/>
<dbReference type="Pfam" id="PF03553">
    <property type="entry name" value="Na_H_antiporter"/>
    <property type="match status" value="1"/>
</dbReference>
<keyword evidence="3 6" id="KW-0812">Transmembrane</keyword>
<evidence type="ECO:0000313" key="10">
    <source>
        <dbReference type="Proteomes" id="UP000070444"/>
    </source>
</evidence>
<gene>
    <name evidence="9" type="ORF">CONCODRAFT_17786</name>
</gene>
<feature type="signal peptide" evidence="7">
    <location>
        <begin position="1"/>
        <end position="18"/>
    </location>
</feature>
<name>A0A137P5G4_CONC2</name>
<protein>
    <recommendedName>
        <fullName evidence="8">Na+/H+ antiporter NhaC-like C-terminal domain-containing protein</fullName>
    </recommendedName>
</protein>
<evidence type="ECO:0000256" key="5">
    <source>
        <dbReference type="ARBA" id="ARBA00023136"/>
    </source>
</evidence>
<feature type="transmembrane region" description="Helical" evidence="6">
    <location>
        <begin position="615"/>
        <end position="633"/>
    </location>
</feature>
<evidence type="ECO:0000259" key="8">
    <source>
        <dbReference type="Pfam" id="PF03553"/>
    </source>
</evidence>
<dbReference type="InterPro" id="IPR018461">
    <property type="entry name" value="Na/H_Antiport_NhaC-like_C"/>
</dbReference>
<keyword evidence="4 6" id="KW-1133">Transmembrane helix</keyword>
<dbReference type="Proteomes" id="UP000070444">
    <property type="component" value="Unassembled WGS sequence"/>
</dbReference>
<keyword evidence="7" id="KW-0732">Signal</keyword>
<evidence type="ECO:0000256" key="6">
    <source>
        <dbReference type="SAM" id="Phobius"/>
    </source>
</evidence>
<evidence type="ECO:0000256" key="7">
    <source>
        <dbReference type="SAM" id="SignalP"/>
    </source>
</evidence>
<feature type="transmembrane region" description="Helical" evidence="6">
    <location>
        <begin position="144"/>
        <end position="170"/>
    </location>
</feature>
<feature type="transmembrane region" description="Helical" evidence="6">
    <location>
        <begin position="396"/>
        <end position="420"/>
    </location>
</feature>
<organism evidence="9 10">
    <name type="scientific">Conidiobolus coronatus (strain ATCC 28846 / CBS 209.66 / NRRL 28638)</name>
    <name type="common">Delacroixia coronata</name>
    <dbReference type="NCBI Taxonomy" id="796925"/>
    <lineage>
        <taxon>Eukaryota</taxon>
        <taxon>Fungi</taxon>
        <taxon>Fungi incertae sedis</taxon>
        <taxon>Zoopagomycota</taxon>
        <taxon>Entomophthoromycotina</taxon>
        <taxon>Entomophthoromycetes</taxon>
        <taxon>Entomophthorales</taxon>
        <taxon>Ancylistaceae</taxon>
        <taxon>Conidiobolus</taxon>
    </lineage>
</organism>
<keyword evidence="10" id="KW-1185">Reference proteome</keyword>
<feature type="transmembrane region" description="Helical" evidence="6">
    <location>
        <begin position="447"/>
        <end position="465"/>
    </location>
</feature>
<dbReference type="STRING" id="796925.A0A137P5G4"/>
<dbReference type="PANTHER" id="PTHR43478">
    <property type="entry name" value="NA+/H+ ANTIPORTER-RELATED"/>
    <property type="match status" value="1"/>
</dbReference>
<keyword evidence="2" id="KW-1003">Cell membrane</keyword>
<feature type="chain" id="PRO_5007294538" description="Na+/H+ antiporter NhaC-like C-terminal domain-containing protein" evidence="7">
    <location>
        <begin position="19"/>
        <end position="711"/>
    </location>
</feature>
<dbReference type="PANTHER" id="PTHR43478:SF1">
    <property type="entry name" value="NA+_H+ ANTIPORTER NHAC-LIKE C-TERMINAL DOMAIN-CONTAINING PROTEIN"/>
    <property type="match status" value="1"/>
</dbReference>
<feature type="transmembrane region" description="Helical" evidence="6">
    <location>
        <begin position="477"/>
        <end position="500"/>
    </location>
</feature>
<dbReference type="OMA" id="TWNMSIV"/>
<dbReference type="EMBL" id="KQ964508">
    <property type="protein sequence ID" value="KXN70243.1"/>
    <property type="molecule type" value="Genomic_DNA"/>
</dbReference>
<feature type="transmembrane region" description="Helical" evidence="6">
    <location>
        <begin position="639"/>
        <end position="658"/>
    </location>
</feature>